<evidence type="ECO:0000313" key="2">
    <source>
        <dbReference type="Proteomes" id="UP001147782"/>
    </source>
</evidence>
<dbReference type="RefSeq" id="XP_056555528.1">
    <property type="nucleotide sequence ID" value="XM_056700115.1"/>
</dbReference>
<gene>
    <name evidence="1" type="ORF">N7496_007186</name>
</gene>
<comment type="caution">
    <text evidence="1">The sequence shown here is derived from an EMBL/GenBank/DDBJ whole genome shotgun (WGS) entry which is preliminary data.</text>
</comment>
<dbReference type="EMBL" id="JAPZBS010000005">
    <property type="protein sequence ID" value="KAJ5371094.1"/>
    <property type="molecule type" value="Genomic_DNA"/>
</dbReference>
<dbReference type="PANTHER" id="PTHR31630">
    <property type="entry name" value="PHYTANOYL-COA DIOXYGENASE-RELATED-RELATED"/>
    <property type="match status" value="1"/>
</dbReference>
<dbReference type="OrthoDB" id="445007at2759"/>
<keyword evidence="2" id="KW-1185">Reference proteome</keyword>
<accession>A0A9W9V853</accession>
<dbReference type="AlphaFoldDB" id="A0A9W9V853"/>
<organism evidence="1 2">
    <name type="scientific">Penicillium cataractarum</name>
    <dbReference type="NCBI Taxonomy" id="2100454"/>
    <lineage>
        <taxon>Eukaryota</taxon>
        <taxon>Fungi</taxon>
        <taxon>Dikarya</taxon>
        <taxon>Ascomycota</taxon>
        <taxon>Pezizomycotina</taxon>
        <taxon>Eurotiomycetes</taxon>
        <taxon>Eurotiomycetidae</taxon>
        <taxon>Eurotiales</taxon>
        <taxon>Aspergillaceae</taxon>
        <taxon>Penicillium</taxon>
    </lineage>
</organism>
<dbReference type="GeneID" id="81439294"/>
<reference evidence="1" key="2">
    <citation type="journal article" date="2023" name="IMA Fungus">
        <title>Comparative genomic study of the Penicillium genus elucidates a diverse pangenome and 15 lateral gene transfer events.</title>
        <authorList>
            <person name="Petersen C."/>
            <person name="Sorensen T."/>
            <person name="Nielsen M.R."/>
            <person name="Sondergaard T.E."/>
            <person name="Sorensen J.L."/>
            <person name="Fitzpatrick D.A."/>
            <person name="Frisvad J.C."/>
            <person name="Nielsen K.L."/>
        </authorList>
    </citation>
    <scope>NUCLEOTIDE SEQUENCE</scope>
    <source>
        <strain evidence="1">IBT 29864</strain>
    </source>
</reference>
<dbReference type="Proteomes" id="UP001147782">
    <property type="component" value="Unassembled WGS sequence"/>
</dbReference>
<dbReference type="PANTHER" id="PTHR31630:SF6">
    <property type="entry name" value="PHYTANOYL-COA DIOXYGENASE-RELATED"/>
    <property type="match status" value="1"/>
</dbReference>
<protein>
    <submittedName>
        <fullName evidence="1">Uncharacterized protein</fullName>
    </submittedName>
</protein>
<name>A0A9W9V853_9EURO</name>
<sequence>MASVVIPSNATEAPSLPSLKASHEQTYNDWRDDFYRDGYVVIKGAITSSRALEYKTKAMDWLKSFGLGLDYDDPTTWNDKHLPFSVKGGMYGKHCAAHEKYMWDARVEPGVMEPFERIWGTDKLLVSFDAINITLPGRKDINWSPWPHVDQSPERKGLSCVQGILNYSRAGPDDGGLLLMKGSAALFDNEIFQEFSPERPKDCPVKHYDFFTFSKEHVAWFESKGCELIKVCAEPGDLILWDSRSLHYAEFPRNKNIRVIQYVSYAPAALATHDDLKKKADIFRKFEGTTHWPHCNIWSNGKHTINGEIDPLERDQPLELPIISQKLLQLAGVEPYD</sequence>
<dbReference type="Gene3D" id="2.60.120.620">
    <property type="entry name" value="q2cbj1_9rhob like domain"/>
    <property type="match status" value="1"/>
</dbReference>
<proteinExistence type="predicted"/>
<reference evidence="1" key="1">
    <citation type="submission" date="2022-11" db="EMBL/GenBank/DDBJ databases">
        <authorList>
            <person name="Petersen C."/>
        </authorList>
    </citation>
    <scope>NUCLEOTIDE SEQUENCE</scope>
    <source>
        <strain evidence="1">IBT 29864</strain>
    </source>
</reference>
<evidence type="ECO:0000313" key="1">
    <source>
        <dbReference type="EMBL" id="KAJ5371094.1"/>
    </source>
</evidence>
<dbReference type="SUPFAM" id="SSF51197">
    <property type="entry name" value="Clavaminate synthase-like"/>
    <property type="match status" value="1"/>
</dbReference>